<evidence type="ECO:0000313" key="2">
    <source>
        <dbReference type="EMBL" id="KAE8373996.1"/>
    </source>
</evidence>
<name>A0A5N7AXC3_9EURO</name>
<evidence type="ECO:0000313" key="3">
    <source>
        <dbReference type="Proteomes" id="UP000326198"/>
    </source>
</evidence>
<dbReference type="PANTHER" id="PTHR38049">
    <property type="entry name" value="RICIN B LECTIN DOMAIN-CONTAINING PROTEIN"/>
    <property type="match status" value="1"/>
</dbReference>
<dbReference type="AlphaFoldDB" id="A0A5N7AXC3"/>
<keyword evidence="1" id="KW-0732">Signal</keyword>
<organism evidence="2 3">
    <name type="scientific">Aspergillus bertholletiae</name>
    <dbReference type="NCBI Taxonomy" id="1226010"/>
    <lineage>
        <taxon>Eukaryota</taxon>
        <taxon>Fungi</taxon>
        <taxon>Dikarya</taxon>
        <taxon>Ascomycota</taxon>
        <taxon>Pezizomycotina</taxon>
        <taxon>Eurotiomycetes</taxon>
        <taxon>Eurotiomycetidae</taxon>
        <taxon>Eurotiales</taxon>
        <taxon>Aspergillaceae</taxon>
        <taxon>Aspergillus</taxon>
        <taxon>Aspergillus subgen. Circumdati</taxon>
    </lineage>
</organism>
<reference evidence="2 3" key="1">
    <citation type="submission" date="2019-04" db="EMBL/GenBank/DDBJ databases">
        <title>Friends and foes A comparative genomics studyof 23 Aspergillus species from section Flavi.</title>
        <authorList>
            <consortium name="DOE Joint Genome Institute"/>
            <person name="Kjaerbolling I."/>
            <person name="Vesth T."/>
            <person name="Frisvad J.C."/>
            <person name="Nybo J.L."/>
            <person name="Theobald S."/>
            <person name="Kildgaard S."/>
            <person name="Isbrandt T."/>
            <person name="Kuo A."/>
            <person name="Sato A."/>
            <person name="Lyhne E.K."/>
            <person name="Kogle M.E."/>
            <person name="Wiebenga A."/>
            <person name="Kun R.S."/>
            <person name="Lubbers R.J."/>
            <person name="Makela M.R."/>
            <person name="Barry K."/>
            <person name="Chovatia M."/>
            <person name="Clum A."/>
            <person name="Daum C."/>
            <person name="Haridas S."/>
            <person name="He G."/>
            <person name="LaButti K."/>
            <person name="Lipzen A."/>
            <person name="Mondo S."/>
            <person name="Riley R."/>
            <person name="Salamov A."/>
            <person name="Simmons B.A."/>
            <person name="Magnuson J.K."/>
            <person name="Henrissat B."/>
            <person name="Mortensen U.H."/>
            <person name="Larsen T.O."/>
            <person name="Devries R.P."/>
            <person name="Grigoriev I.V."/>
            <person name="Machida M."/>
            <person name="Baker S.E."/>
            <person name="Andersen M.R."/>
        </authorList>
    </citation>
    <scope>NUCLEOTIDE SEQUENCE [LARGE SCALE GENOMIC DNA]</scope>
    <source>
        <strain evidence="2 3">IBT 29228</strain>
    </source>
</reference>
<keyword evidence="3" id="KW-1185">Reference proteome</keyword>
<dbReference type="Proteomes" id="UP000326198">
    <property type="component" value="Unassembled WGS sequence"/>
</dbReference>
<sequence>MVLGIAMMSAMVPTVLGLNEATKGARESEDKRKENERKTRFHLVATCDFDAGSESLRREVHNANVYLGSDKKVWKTLLVLVMAIESDSYRLTLPMKLYITKHPTTSMTAFNGHFFESPDLEKGNLNGLVAVSGETPPTLRWVYLDKHTFEMRWGGKEDREGHISGPFDLTHEGDYLALNDTQRWLAVRLEHTEQSETETDTGLWRLHCDWEENYGASFSHGAQMMPIYLRRVPADS</sequence>
<dbReference type="OrthoDB" id="3928002at2759"/>
<accession>A0A5N7AXC3</accession>
<dbReference type="EMBL" id="ML736297">
    <property type="protein sequence ID" value="KAE8373996.1"/>
    <property type="molecule type" value="Genomic_DNA"/>
</dbReference>
<gene>
    <name evidence="2" type="ORF">BDV26DRAFT_300632</name>
</gene>
<dbReference type="PANTHER" id="PTHR38049:SF2">
    <property type="entry name" value="RICIN B LECTIN DOMAIN-CONTAINING PROTEIN"/>
    <property type="match status" value="1"/>
</dbReference>
<protein>
    <submittedName>
        <fullName evidence="2">Uncharacterized protein</fullName>
    </submittedName>
</protein>
<evidence type="ECO:0000256" key="1">
    <source>
        <dbReference type="SAM" id="SignalP"/>
    </source>
</evidence>
<proteinExistence type="predicted"/>
<feature type="signal peptide" evidence="1">
    <location>
        <begin position="1"/>
        <end position="17"/>
    </location>
</feature>
<feature type="chain" id="PRO_5024901084" evidence="1">
    <location>
        <begin position="18"/>
        <end position="236"/>
    </location>
</feature>